<dbReference type="GO" id="GO:0030170">
    <property type="term" value="F:pyridoxal phosphate binding"/>
    <property type="evidence" value="ECO:0007669"/>
    <property type="project" value="TreeGrafter"/>
</dbReference>
<dbReference type="InterPro" id="IPR015421">
    <property type="entry name" value="PyrdxlP-dep_Trfase_major"/>
</dbReference>
<dbReference type="PATRIC" id="fig|1703778.3.peg.734"/>
<evidence type="ECO:0000313" key="5">
    <source>
        <dbReference type="Proteomes" id="UP000050975"/>
    </source>
</evidence>
<proteinExistence type="predicted"/>
<dbReference type="Gene3D" id="3.90.1150.10">
    <property type="entry name" value="Aspartate Aminotransferase, domain 1"/>
    <property type="match status" value="1"/>
</dbReference>
<dbReference type="PANTHER" id="PTHR11680:SF35">
    <property type="entry name" value="SERINE HYDROXYMETHYLTRANSFERASE 1"/>
    <property type="match status" value="1"/>
</dbReference>
<name>A0A0S8K2K4_UNCW3</name>
<sequence>MHEFIDKIKDLAQKIEKNNCWRQRECINLIPSETTPSPLVKLCEISDPSGRYAEHRTMKGKEVYFYQGIDFIREVEEDLRKEMAAFFGCPRVELRPISGQMANEVVFKAMVKYINRDRNEGEPFRKMRLVMNNELTKGGHLSSQPMGALFNYVDEDPTTGKERVINFPVRKDCPYKTDTDELAKILERDKPELIVFGKSMFLHKEPVEFVHTIIKDWHPRPLIMYDMAHVLGLYGVLQEPFKEGADVVTGSTHKTYFGPQRGIVTSNITKESPLSRLWIDIKGRAFPGSTSNHHLGTLLALLMATYEMNTFKDDYQNQVRKNARAYAVALKDAGIDVEGDATDNFTETHQVVIRVSKYGTGNELAQRLENNNIITNYQALPDDESFLQTSGIRMGVQEMTRFGMKEEDFRILADYVADVAIKNAEVREKITEFRQRFLQMQYCLEPGQSVRIIARIFSSIFPNKEFFESLVANLEELV</sequence>
<organism evidence="4 5">
    <name type="scientific">candidate division WOR_3 bacterium SM1_77</name>
    <dbReference type="NCBI Taxonomy" id="1703778"/>
    <lineage>
        <taxon>Bacteria</taxon>
        <taxon>Bacteria division WOR-3</taxon>
    </lineage>
</organism>
<dbReference type="AlphaFoldDB" id="A0A0S8K2K4"/>
<dbReference type="InterPro" id="IPR039429">
    <property type="entry name" value="SHMT-like_dom"/>
</dbReference>
<comment type="caution">
    <text evidence="4">The sequence shown here is derived from an EMBL/GenBank/DDBJ whole genome shotgun (WGS) entry which is preliminary data.</text>
</comment>
<evidence type="ECO:0000259" key="3">
    <source>
        <dbReference type="Pfam" id="PF00464"/>
    </source>
</evidence>
<dbReference type="InterPro" id="IPR015422">
    <property type="entry name" value="PyrdxlP-dep_Trfase_small"/>
</dbReference>
<dbReference type="GO" id="GO:0046653">
    <property type="term" value="P:tetrahydrofolate metabolic process"/>
    <property type="evidence" value="ECO:0007669"/>
    <property type="project" value="TreeGrafter"/>
</dbReference>
<comment type="cofactor">
    <cofactor evidence="1">
        <name>pyridoxal 5'-phosphate</name>
        <dbReference type="ChEBI" id="CHEBI:597326"/>
    </cofactor>
</comment>
<reference evidence="4 5" key="1">
    <citation type="journal article" date="2015" name="Microbiome">
        <title>Genomic resolution of linkages in carbon, nitrogen, and sulfur cycling among widespread estuary sediment bacteria.</title>
        <authorList>
            <person name="Baker B.J."/>
            <person name="Lazar C.S."/>
            <person name="Teske A.P."/>
            <person name="Dick G.J."/>
        </authorList>
    </citation>
    <scope>NUCLEOTIDE SEQUENCE [LARGE SCALE GENOMIC DNA]</scope>
    <source>
        <strain evidence="4">SM1_77</strain>
    </source>
</reference>
<feature type="domain" description="Serine hydroxymethyltransferase-like" evidence="3">
    <location>
        <begin position="14"/>
        <end position="416"/>
    </location>
</feature>
<dbReference type="EMBL" id="LJVE01000008">
    <property type="protein sequence ID" value="KPL15683.1"/>
    <property type="molecule type" value="Genomic_DNA"/>
</dbReference>
<gene>
    <name evidence="4" type="ORF">AMJ74_00975</name>
</gene>
<dbReference type="GO" id="GO:0019264">
    <property type="term" value="P:glycine biosynthetic process from serine"/>
    <property type="evidence" value="ECO:0007669"/>
    <property type="project" value="TreeGrafter"/>
</dbReference>
<dbReference type="InterPro" id="IPR049943">
    <property type="entry name" value="Ser_HO-MeTrfase-like"/>
</dbReference>
<dbReference type="InterPro" id="IPR015424">
    <property type="entry name" value="PyrdxlP-dep_Trfase"/>
</dbReference>
<dbReference type="GO" id="GO:0004372">
    <property type="term" value="F:glycine hydroxymethyltransferase activity"/>
    <property type="evidence" value="ECO:0007669"/>
    <property type="project" value="TreeGrafter"/>
</dbReference>
<evidence type="ECO:0000313" key="4">
    <source>
        <dbReference type="EMBL" id="KPL15683.1"/>
    </source>
</evidence>
<dbReference type="Gene3D" id="3.40.640.10">
    <property type="entry name" value="Type I PLP-dependent aspartate aminotransferase-like (Major domain)"/>
    <property type="match status" value="1"/>
</dbReference>
<dbReference type="GO" id="GO:0005737">
    <property type="term" value="C:cytoplasm"/>
    <property type="evidence" value="ECO:0007669"/>
    <property type="project" value="TreeGrafter"/>
</dbReference>
<evidence type="ECO:0000256" key="1">
    <source>
        <dbReference type="ARBA" id="ARBA00001933"/>
    </source>
</evidence>
<dbReference type="PANTHER" id="PTHR11680">
    <property type="entry name" value="SERINE HYDROXYMETHYLTRANSFERASE"/>
    <property type="match status" value="1"/>
</dbReference>
<keyword evidence="2" id="KW-0663">Pyridoxal phosphate</keyword>
<protein>
    <recommendedName>
        <fullName evidence="3">Serine hydroxymethyltransferase-like domain-containing protein</fullName>
    </recommendedName>
</protein>
<dbReference type="SUPFAM" id="SSF53383">
    <property type="entry name" value="PLP-dependent transferases"/>
    <property type="match status" value="1"/>
</dbReference>
<dbReference type="Proteomes" id="UP000050975">
    <property type="component" value="Unassembled WGS sequence"/>
</dbReference>
<accession>A0A0S8K2K4</accession>
<evidence type="ECO:0000256" key="2">
    <source>
        <dbReference type="ARBA" id="ARBA00022898"/>
    </source>
</evidence>
<dbReference type="Pfam" id="PF00464">
    <property type="entry name" value="SHMT"/>
    <property type="match status" value="1"/>
</dbReference>